<comment type="caution">
    <text evidence="4">The sequence shown here is derived from an EMBL/GenBank/DDBJ whole genome shotgun (WGS) entry which is preliminary data.</text>
</comment>
<dbReference type="PROSITE" id="PS50801">
    <property type="entry name" value="STAS"/>
    <property type="match status" value="1"/>
</dbReference>
<keyword evidence="5" id="KW-1185">Reference proteome</keyword>
<protein>
    <recommendedName>
        <fullName evidence="2">Anti-sigma factor antagonist</fullName>
    </recommendedName>
</protein>
<accession>A0ABU0ZEP8</accession>
<comment type="similarity">
    <text evidence="1 2">Belongs to the anti-sigma-factor antagonist family.</text>
</comment>
<dbReference type="CDD" id="cd07043">
    <property type="entry name" value="STAS_anti-anti-sigma_factors"/>
    <property type="match status" value="1"/>
</dbReference>
<evidence type="ECO:0000256" key="1">
    <source>
        <dbReference type="ARBA" id="ARBA00009013"/>
    </source>
</evidence>
<evidence type="ECO:0000256" key="2">
    <source>
        <dbReference type="RuleBase" id="RU003749"/>
    </source>
</evidence>
<dbReference type="SUPFAM" id="SSF52091">
    <property type="entry name" value="SpoIIaa-like"/>
    <property type="match status" value="1"/>
</dbReference>
<name>A0ABU0ZEP8_9ACTN</name>
<dbReference type="PANTHER" id="PTHR33495:SF2">
    <property type="entry name" value="ANTI-SIGMA FACTOR ANTAGONIST TM_1081-RELATED"/>
    <property type="match status" value="1"/>
</dbReference>
<dbReference type="InterPro" id="IPR003658">
    <property type="entry name" value="Anti-sigma_ant"/>
</dbReference>
<evidence type="ECO:0000313" key="5">
    <source>
        <dbReference type="Proteomes" id="UP001230908"/>
    </source>
</evidence>
<proteinExistence type="inferred from homology"/>
<dbReference type="InterPro" id="IPR036513">
    <property type="entry name" value="STAS_dom_sf"/>
</dbReference>
<dbReference type="RefSeq" id="WP_308712808.1">
    <property type="nucleotide sequence ID" value="NZ_JAVHUY010000011.1"/>
</dbReference>
<reference evidence="4 5" key="1">
    <citation type="submission" date="2023-08" db="EMBL/GenBank/DDBJ databases">
        <title>Phytohabitans sansha sp. nov., isolated from marine sediment.</title>
        <authorList>
            <person name="Zhao Y."/>
            <person name="Yi K."/>
        </authorList>
    </citation>
    <scope>NUCLEOTIDE SEQUENCE [LARGE SCALE GENOMIC DNA]</scope>
    <source>
        <strain evidence="4 5">ZYX-F-186</strain>
    </source>
</reference>
<dbReference type="Pfam" id="PF01740">
    <property type="entry name" value="STAS"/>
    <property type="match status" value="1"/>
</dbReference>
<feature type="domain" description="STAS" evidence="3">
    <location>
        <begin position="5"/>
        <end position="98"/>
    </location>
</feature>
<dbReference type="PANTHER" id="PTHR33495">
    <property type="entry name" value="ANTI-SIGMA FACTOR ANTAGONIST TM_1081-RELATED-RELATED"/>
    <property type="match status" value="1"/>
</dbReference>
<dbReference type="Proteomes" id="UP001230908">
    <property type="component" value="Unassembled WGS sequence"/>
</dbReference>
<dbReference type="InterPro" id="IPR002645">
    <property type="entry name" value="STAS_dom"/>
</dbReference>
<organism evidence="4 5">
    <name type="scientific">Phytohabitans maris</name>
    <dbReference type="NCBI Taxonomy" id="3071409"/>
    <lineage>
        <taxon>Bacteria</taxon>
        <taxon>Bacillati</taxon>
        <taxon>Actinomycetota</taxon>
        <taxon>Actinomycetes</taxon>
        <taxon>Micromonosporales</taxon>
        <taxon>Micromonosporaceae</taxon>
    </lineage>
</organism>
<evidence type="ECO:0000259" key="3">
    <source>
        <dbReference type="PROSITE" id="PS50801"/>
    </source>
</evidence>
<dbReference type="NCBIfam" id="TIGR00377">
    <property type="entry name" value="ant_ant_sig"/>
    <property type="match status" value="1"/>
</dbReference>
<gene>
    <name evidence="4" type="ORF">RB614_13505</name>
</gene>
<dbReference type="EMBL" id="JAVHUY010000011">
    <property type="protein sequence ID" value="MDQ7905535.1"/>
    <property type="molecule type" value="Genomic_DNA"/>
</dbReference>
<evidence type="ECO:0000313" key="4">
    <source>
        <dbReference type="EMBL" id="MDQ7905535.1"/>
    </source>
</evidence>
<sequence>MTDVSITSSTTADGTVYLTVAGEIDMESSPRLATALSQAIHADDTKCVAVDLDRVSFMDSNGIRDLVLAQTQATEKAMTFYITNVQDGPRRVLELTGLLAVLTKQAPPTADPTAGWQTA</sequence>
<dbReference type="Gene3D" id="3.30.750.24">
    <property type="entry name" value="STAS domain"/>
    <property type="match status" value="1"/>
</dbReference>